<dbReference type="InterPro" id="IPR041667">
    <property type="entry name" value="Cupin_8"/>
</dbReference>
<dbReference type="GO" id="GO:0005634">
    <property type="term" value="C:nucleus"/>
    <property type="evidence" value="ECO:0007669"/>
    <property type="project" value="TreeGrafter"/>
</dbReference>
<accession>A0A9W8HSB5</accession>
<dbReference type="EMBL" id="JANBUO010001600">
    <property type="protein sequence ID" value="KAJ2797571.1"/>
    <property type="molecule type" value="Genomic_DNA"/>
</dbReference>
<dbReference type="GO" id="GO:0045905">
    <property type="term" value="P:positive regulation of translational termination"/>
    <property type="evidence" value="ECO:0007669"/>
    <property type="project" value="TreeGrafter"/>
</dbReference>
<reference evidence="2" key="1">
    <citation type="submission" date="2022-07" db="EMBL/GenBank/DDBJ databases">
        <title>Phylogenomic reconstructions and comparative analyses of Kickxellomycotina fungi.</title>
        <authorList>
            <person name="Reynolds N.K."/>
            <person name="Stajich J.E."/>
            <person name="Barry K."/>
            <person name="Grigoriev I.V."/>
            <person name="Crous P."/>
            <person name="Smith M.E."/>
        </authorList>
    </citation>
    <scope>NUCLEOTIDE SEQUENCE</scope>
    <source>
        <strain evidence="2">NRRL 1565</strain>
    </source>
</reference>
<evidence type="ECO:0000259" key="1">
    <source>
        <dbReference type="PROSITE" id="PS51184"/>
    </source>
</evidence>
<name>A0A9W8HSB5_9FUNG</name>
<dbReference type="InterPro" id="IPR050910">
    <property type="entry name" value="JMJD6_ArgDemeth/LysHydrox"/>
</dbReference>
<dbReference type="PANTHER" id="PTHR12480:SF6">
    <property type="entry name" value="2-OXOGLUTARATE AND IRON-DEPENDENT OXYGENASE JMJD4"/>
    <property type="match status" value="1"/>
</dbReference>
<protein>
    <recommendedName>
        <fullName evidence="1">JmjC domain-containing protein</fullName>
    </recommendedName>
</protein>
<dbReference type="GO" id="GO:0043565">
    <property type="term" value="F:sequence-specific DNA binding"/>
    <property type="evidence" value="ECO:0007669"/>
    <property type="project" value="TreeGrafter"/>
</dbReference>
<evidence type="ECO:0000313" key="2">
    <source>
        <dbReference type="EMBL" id="KAJ2797571.1"/>
    </source>
</evidence>
<feature type="domain" description="JmjC" evidence="1">
    <location>
        <begin position="112"/>
        <end position="271"/>
    </location>
</feature>
<evidence type="ECO:0000313" key="3">
    <source>
        <dbReference type="Proteomes" id="UP001140094"/>
    </source>
</evidence>
<dbReference type="PROSITE" id="PS51184">
    <property type="entry name" value="JMJC"/>
    <property type="match status" value="1"/>
</dbReference>
<keyword evidence="3" id="KW-1185">Reference proteome</keyword>
<dbReference type="SUPFAM" id="SSF51197">
    <property type="entry name" value="Clavaminate synthase-like"/>
    <property type="match status" value="1"/>
</dbReference>
<dbReference type="Pfam" id="PF13621">
    <property type="entry name" value="Cupin_8"/>
    <property type="match status" value="1"/>
</dbReference>
<dbReference type="Gene3D" id="2.60.120.650">
    <property type="entry name" value="Cupin"/>
    <property type="match status" value="1"/>
</dbReference>
<dbReference type="InterPro" id="IPR003347">
    <property type="entry name" value="JmjC_dom"/>
</dbReference>
<organism evidence="2 3">
    <name type="scientific">Coemansia guatemalensis</name>
    <dbReference type="NCBI Taxonomy" id="2761395"/>
    <lineage>
        <taxon>Eukaryota</taxon>
        <taxon>Fungi</taxon>
        <taxon>Fungi incertae sedis</taxon>
        <taxon>Zoopagomycota</taxon>
        <taxon>Kickxellomycotina</taxon>
        <taxon>Kickxellomycetes</taxon>
        <taxon>Kickxellales</taxon>
        <taxon>Kickxellaceae</taxon>
        <taxon>Coemansia</taxon>
    </lineage>
</organism>
<gene>
    <name evidence="2" type="ORF">H4R20_005134</name>
</gene>
<dbReference type="PANTHER" id="PTHR12480">
    <property type="entry name" value="ARGININE DEMETHYLASE AND LYSYL-HYDROXYLASE JMJD"/>
    <property type="match status" value="1"/>
</dbReference>
<proteinExistence type="predicted"/>
<dbReference type="Proteomes" id="UP001140094">
    <property type="component" value="Unassembled WGS sequence"/>
</dbReference>
<dbReference type="GO" id="GO:0005737">
    <property type="term" value="C:cytoplasm"/>
    <property type="evidence" value="ECO:0007669"/>
    <property type="project" value="TreeGrafter"/>
</dbReference>
<dbReference type="SMART" id="SM00558">
    <property type="entry name" value="JmjC"/>
    <property type="match status" value="1"/>
</dbReference>
<sequence length="393" mass="46110">MQQRDNLMENNIERRDSLDIDEFVRDFLEPNVPVVLGPAFTKDWIARNEWVVDGRPNFARLVELYHNTVVQVAECDTAFFTDQKRVEMSFSEFVKQWQENPQSRLYCKDWHFTKSNPEFCAYVPLPCLSNDWINLFYDYGILSSDDDYRFCYMGGDGTWTPFHEDVFRSYSWSANICGEKRWTLVAPGQNCLFTDSLGNWVYNLDDYNEQQFPRLKEVQKLEFVQRAGETVFVPSGWWHQVRNVGDTISINHNWANEFNLRFLYARLSSDMKAVRHALRDVTDMDGFEGQVQLVLRADSGTDYRNFIQFLRYMAGLYIREIDEPEGCPELLRFDPYFRSASSVQRALERINSVLDMLEQDDAALNLEDIASDIVELRSHLGTHLQSFKKLLAQ</sequence>
<dbReference type="OrthoDB" id="424465at2759"/>
<comment type="caution">
    <text evidence="2">The sequence shown here is derived from an EMBL/GenBank/DDBJ whole genome shotgun (WGS) entry which is preliminary data.</text>
</comment>
<dbReference type="AlphaFoldDB" id="A0A9W8HSB5"/>
<dbReference type="GO" id="GO:0016706">
    <property type="term" value="F:2-oxoglutarate-dependent dioxygenase activity"/>
    <property type="evidence" value="ECO:0007669"/>
    <property type="project" value="TreeGrafter"/>
</dbReference>